<gene>
    <name evidence="1" type="ORF">SAMN06265348_112127</name>
</gene>
<evidence type="ECO:0008006" key="3">
    <source>
        <dbReference type="Google" id="ProtNLM"/>
    </source>
</evidence>
<dbReference type="Proteomes" id="UP000320300">
    <property type="component" value="Unassembled WGS sequence"/>
</dbReference>
<dbReference type="AlphaFoldDB" id="A0A521FGX9"/>
<protein>
    <recommendedName>
        <fullName evidence="3">DUF4256 domain-containing protein</fullName>
    </recommendedName>
</protein>
<dbReference type="InterPro" id="IPR025352">
    <property type="entry name" value="DUF4256"/>
</dbReference>
<keyword evidence="2" id="KW-1185">Reference proteome</keyword>
<dbReference type="OrthoDB" id="8442276at2"/>
<evidence type="ECO:0000313" key="2">
    <source>
        <dbReference type="Proteomes" id="UP000320300"/>
    </source>
</evidence>
<organism evidence="1 2">
    <name type="scientific">Pedobacter westerhofensis</name>
    <dbReference type="NCBI Taxonomy" id="425512"/>
    <lineage>
        <taxon>Bacteria</taxon>
        <taxon>Pseudomonadati</taxon>
        <taxon>Bacteroidota</taxon>
        <taxon>Sphingobacteriia</taxon>
        <taxon>Sphingobacteriales</taxon>
        <taxon>Sphingobacteriaceae</taxon>
        <taxon>Pedobacter</taxon>
    </lineage>
</organism>
<accession>A0A521FGX9</accession>
<reference evidence="1 2" key="1">
    <citation type="submission" date="2017-05" db="EMBL/GenBank/DDBJ databases">
        <authorList>
            <person name="Varghese N."/>
            <person name="Submissions S."/>
        </authorList>
    </citation>
    <scope>NUCLEOTIDE SEQUENCE [LARGE SCALE GENOMIC DNA]</scope>
    <source>
        <strain evidence="1 2">DSM 19036</strain>
    </source>
</reference>
<dbReference type="Pfam" id="PF14066">
    <property type="entry name" value="DUF4256"/>
    <property type="match status" value="1"/>
</dbReference>
<dbReference type="EMBL" id="FXTN01000012">
    <property type="protein sequence ID" value="SMO95457.1"/>
    <property type="molecule type" value="Genomic_DNA"/>
</dbReference>
<sequence>MNNSKTTELSAKQREELLSILKARFEKNQHRHEGYEWDKVEAKLEANPSKLWSLNEMEQTGGEPDVVDYDQKTGDFIFCDCSAKSPAGRRSVCYDREGLESRKEHRPENNAMDMATAMGIEVLSEEQYRNLQKMGKFDTKTSSWIKAPADIRKLGGGLFAEFRYGQVFVYHNGAQSYYAARGFRAVLAV</sequence>
<proteinExistence type="predicted"/>
<name>A0A521FGX9_9SPHI</name>
<evidence type="ECO:0000313" key="1">
    <source>
        <dbReference type="EMBL" id="SMO95457.1"/>
    </source>
</evidence>
<dbReference type="RefSeq" id="WP_142530333.1">
    <property type="nucleotide sequence ID" value="NZ_CBCSJO010000011.1"/>
</dbReference>